<keyword evidence="5" id="KW-0675">Receptor</keyword>
<feature type="domain" description="Ig-like" evidence="8">
    <location>
        <begin position="19"/>
        <end position="126"/>
    </location>
</feature>
<comment type="subcellular location">
    <subcellularLocation>
        <location evidence="1">Membrane</location>
    </subcellularLocation>
</comment>
<evidence type="ECO:0000256" key="7">
    <source>
        <dbReference type="SAM" id="SignalP"/>
    </source>
</evidence>
<feature type="chain" id="PRO_5044252267" description="Ig-like domain-containing protein" evidence="7">
    <location>
        <begin position="18"/>
        <end position="126"/>
    </location>
</feature>
<evidence type="ECO:0000256" key="1">
    <source>
        <dbReference type="ARBA" id="ARBA00004370"/>
    </source>
</evidence>
<dbReference type="SMART" id="SM00409">
    <property type="entry name" value="IG"/>
    <property type="match status" value="1"/>
</dbReference>
<accession>A0A3P8Y7L1</accession>
<keyword evidence="2" id="KW-0812">Transmembrane</keyword>
<keyword evidence="4" id="KW-0472">Membrane</keyword>
<dbReference type="GeneTree" id="ENSGT00940000165634"/>
<evidence type="ECO:0000256" key="4">
    <source>
        <dbReference type="ARBA" id="ARBA00023136"/>
    </source>
</evidence>
<dbReference type="GO" id="GO:0016020">
    <property type="term" value="C:membrane"/>
    <property type="evidence" value="ECO:0007669"/>
    <property type="project" value="UniProtKB-SubCell"/>
</dbReference>
<dbReference type="STRING" id="8010.ENSELUP00000012678"/>
<sequence length="126" mass="14149">MLGTLCTLITALTYVSCQKAVIQTPSVLTVSTKTTATFYCDISKDESNYVNWYKQVPGGPPQFVLRFYHSHASPDKYGTGFSSDHFTSKATSNKDYQFIINNVEESDSAVYYCHTRNDSPYTQVSQ</sequence>
<dbReference type="CDD" id="cd00099">
    <property type="entry name" value="IgV"/>
    <property type="match status" value="1"/>
</dbReference>
<name>A0A3P8Y7L1_ESOLU</name>
<dbReference type="Bgee" id="ENSELUG00000012836">
    <property type="expression patterns" value="Expressed in head kidney and 10 other cell types or tissues"/>
</dbReference>
<evidence type="ECO:0000256" key="2">
    <source>
        <dbReference type="ARBA" id="ARBA00022692"/>
    </source>
</evidence>
<dbReference type="PANTHER" id="PTHR19256:SF65">
    <property type="entry name" value="T CELL RECEPTOR GAMMA CONSTANT 1-RELATED"/>
    <property type="match status" value="1"/>
</dbReference>
<dbReference type="InterPro" id="IPR013783">
    <property type="entry name" value="Ig-like_fold"/>
</dbReference>
<dbReference type="InterPro" id="IPR013106">
    <property type="entry name" value="Ig_V-set"/>
</dbReference>
<protein>
    <recommendedName>
        <fullName evidence="8">Ig-like domain-containing protein</fullName>
    </recommendedName>
</protein>
<dbReference type="PROSITE" id="PS50835">
    <property type="entry name" value="IG_LIKE"/>
    <property type="match status" value="1"/>
</dbReference>
<reference evidence="10" key="1">
    <citation type="journal article" date="2014" name="PLoS ONE">
        <title>The genome and linkage map of the northern pike (Esox lucius): conserved synteny revealed between the salmonid sister group and the Neoteleostei.</title>
        <authorList>
            <person name="Rondeau E.B."/>
            <person name="Minkley D.R."/>
            <person name="Leong J.S."/>
            <person name="Messmer A.M."/>
            <person name="Jantzen J.R."/>
            <person name="von Schalburg K.R."/>
            <person name="Lemon C."/>
            <person name="Bird N.H."/>
            <person name="Koop B.F."/>
        </authorList>
    </citation>
    <scope>NUCLEOTIDE SEQUENCE</scope>
</reference>
<organism evidence="9 10">
    <name type="scientific">Esox lucius</name>
    <name type="common">Northern pike</name>
    <dbReference type="NCBI Taxonomy" id="8010"/>
    <lineage>
        <taxon>Eukaryota</taxon>
        <taxon>Metazoa</taxon>
        <taxon>Chordata</taxon>
        <taxon>Craniata</taxon>
        <taxon>Vertebrata</taxon>
        <taxon>Euteleostomi</taxon>
        <taxon>Actinopterygii</taxon>
        <taxon>Neopterygii</taxon>
        <taxon>Teleostei</taxon>
        <taxon>Protacanthopterygii</taxon>
        <taxon>Esociformes</taxon>
        <taxon>Esocidae</taxon>
        <taxon>Esox</taxon>
    </lineage>
</organism>
<reference evidence="9" key="4">
    <citation type="submission" date="2025-09" db="UniProtKB">
        <authorList>
            <consortium name="Ensembl"/>
        </authorList>
    </citation>
    <scope>IDENTIFICATION</scope>
</reference>
<dbReference type="Pfam" id="PF07686">
    <property type="entry name" value="V-set"/>
    <property type="match status" value="1"/>
</dbReference>
<keyword evidence="6" id="KW-0393">Immunoglobulin domain</keyword>
<evidence type="ECO:0000256" key="5">
    <source>
        <dbReference type="ARBA" id="ARBA00023170"/>
    </source>
</evidence>
<keyword evidence="10" id="KW-1185">Reference proteome</keyword>
<reference evidence="9" key="2">
    <citation type="submission" date="2020-02" db="EMBL/GenBank/DDBJ databases">
        <title>Esox lucius (northern pike) genome, fEsoLuc1, primary haplotype.</title>
        <authorList>
            <person name="Myers G."/>
            <person name="Karagic N."/>
            <person name="Meyer A."/>
            <person name="Pippel M."/>
            <person name="Reichard M."/>
            <person name="Winkler S."/>
            <person name="Tracey A."/>
            <person name="Sims Y."/>
            <person name="Howe K."/>
            <person name="Rhie A."/>
            <person name="Formenti G."/>
            <person name="Durbin R."/>
            <person name="Fedrigo O."/>
            <person name="Jarvis E.D."/>
        </authorList>
    </citation>
    <scope>NUCLEOTIDE SEQUENCE [LARGE SCALE GENOMIC DNA]</scope>
</reference>
<dbReference type="Ensembl" id="ENSELUT00000038201.3">
    <property type="protein sequence ID" value="ENSELUP00000012678.3"/>
    <property type="gene ID" value="ENSELUG00000012871.3"/>
</dbReference>
<dbReference type="Proteomes" id="UP000265140">
    <property type="component" value="Chromosome 11"/>
</dbReference>
<dbReference type="PANTHER" id="PTHR19256">
    <property type="entry name" value="T-CELL RECEPTOR GAMMA CHAIN"/>
    <property type="match status" value="1"/>
</dbReference>
<dbReference type="SUPFAM" id="SSF48726">
    <property type="entry name" value="Immunoglobulin"/>
    <property type="match status" value="1"/>
</dbReference>
<dbReference type="InterPro" id="IPR007110">
    <property type="entry name" value="Ig-like_dom"/>
</dbReference>
<keyword evidence="7" id="KW-0732">Signal</keyword>
<keyword evidence="3" id="KW-1133">Transmembrane helix</keyword>
<dbReference type="InterPro" id="IPR003599">
    <property type="entry name" value="Ig_sub"/>
</dbReference>
<dbReference type="InterPro" id="IPR051117">
    <property type="entry name" value="TRG_var/const_region"/>
</dbReference>
<reference evidence="9" key="3">
    <citation type="submission" date="2025-08" db="UniProtKB">
        <authorList>
            <consortium name="Ensembl"/>
        </authorList>
    </citation>
    <scope>IDENTIFICATION</scope>
</reference>
<feature type="signal peptide" evidence="7">
    <location>
        <begin position="1"/>
        <end position="17"/>
    </location>
</feature>
<dbReference type="AlphaFoldDB" id="A0A3P8Y7L1"/>
<proteinExistence type="predicted"/>
<dbReference type="InterPro" id="IPR036179">
    <property type="entry name" value="Ig-like_dom_sf"/>
</dbReference>
<evidence type="ECO:0000256" key="3">
    <source>
        <dbReference type="ARBA" id="ARBA00022989"/>
    </source>
</evidence>
<evidence type="ECO:0000256" key="6">
    <source>
        <dbReference type="ARBA" id="ARBA00023319"/>
    </source>
</evidence>
<dbReference type="SMART" id="SM00406">
    <property type="entry name" value="IGv"/>
    <property type="match status" value="1"/>
</dbReference>
<evidence type="ECO:0000313" key="10">
    <source>
        <dbReference type="Proteomes" id="UP000265140"/>
    </source>
</evidence>
<dbReference type="Gene3D" id="2.60.40.10">
    <property type="entry name" value="Immunoglobulins"/>
    <property type="match status" value="1"/>
</dbReference>
<evidence type="ECO:0000313" key="9">
    <source>
        <dbReference type="Ensembl" id="ENSELUP00000012678.3"/>
    </source>
</evidence>
<evidence type="ECO:0000259" key="8">
    <source>
        <dbReference type="PROSITE" id="PS50835"/>
    </source>
</evidence>